<sequence>MHIRSFLLSVVSVAALVGAAANAQTLAEQIAQQSEGEIQGYGNFFRYRIDGLDPSLYDTPVVKVVQPRKFFIGEKADLTVNVRGGNRPYAFSLIGPALPKGLSFDPRKGNFVGTTKLPGSASYVMAVQDARGRIAQSDPFTVTWLDDFDESQFHAYPVEAFVDGAKLPSPQPIFDGSATTDVATTGFGSTVAVRFDQPVRAKTAVVAFSTEAAGGACSYDLEAKDEDDKWRPVHRASSLASGGVLSAFNLMPTPRSGFVSTDWRVNLTNGCRMRLSELRIASAPPNPPPAWQTPEGLLVAVGPVPLGVSIVAPEQSPYSNLPTRFELAGGSTLPQGFGIKENGEFTGPDGEGFPYGRIDFRLRATDGIGYWTERNYFITPDAVPARTAYPKTVAVGSGPNVRFEMSDGKTGSDDASETVPAGGTMLFDYGRFVRVVGRTILAGANVGTMALEAEAGPDQWVDPTLVGGIAKRWRLVNQSGGAATLTEARLDEADYNHPPEWKTAEGPWSVGAEGMSFAGVRDPVSGKVVEAAAQVPAHQLTIETRSLNIFDQGPATVMVAPGTKLPEGLIFGDGAFTLPKGEDFPSGQLSAKLRAADPMGFWSERTFLFRPETVRAATRMPSIAGPSGDVSLLLNDGETDAAIDLAIGEELVWSFGRYVEVKDKAVVVASKGDALLLEAETVDGWVDPSRVAGIAKRFRVRATAAVKVSEFRLDGASPILKPTWSPAASLRTVDEAGIGGSGDLRLAVAAVERNPYSDIPAVVTAPKPLPRGFTFADGVIRVPYGQSFPAGLVHVTLAAVDGLGVASTQVYPFQPASVRAASIVPKVAGGGIDDPFFVLNDGEIGADARAISLQADDTVVWDYGRFVRIEQANVVDATDPSRLALEADTDEGWVPVAAVNTVSRRYRVRATAAVDVREFRIDGAAAPQAPLWNTSAGPYVVDDRSIEGRTGFTLDFDATTRNPFTTAAPTYALRNVLPNGFTVSGQTISVLNGSAFPSGRVGVTVRAEDGTGFYADRTFAFNPKWVRARPIKPDVRDPAGADVFGIMSDGRSNLGVQLKAGEAVTLSYGQWVNASNGAAVSSTGTVVVEAQTASGWIPAKDADWIAHAYRVRAVTDAFLSEVRLDGLPAQSGPEWLTAQLPVREIASPTSIGLSARPQSEFSDQRTVTYSAAGPLPEGFAVNGGSLSTPSGEQLPAGLLSVTVRATDSVGVYSDLSIPLMPSAPRAIHVKPFVKGPAGDDDLFRQMSDGVVGAGAAGTALAVGESLVFDFGRYVFLYASSTIDSTGSYVFEAETGTGWVPPGSVNSRAKRFRFRATDPGIIREARLDGLEVQLPPIWDTLGTLRTVDQAGLALALSTSIQSRFGSPIAYAPTKPFPQGFSLSGSTLVVPPGESFTSGSLSFVLRATDAVGFATDREFAFQPASVRAKTVIPSNVVDPNGATVTQILNDDVKGSSAAGVALAAGQTVVWSFPRYVKVVPADNVVDATAPAALVLETDGGPAGWVPASSLDTGKRFRIRATAAVTVREYRLDGVGAFVLPTWTTAAQPWEVSPTAVAGQTGLQLQTVAANNSPFAGAMAYALVPGASLPQGFTLSATGLISVPSADVFPAGRVNVPVRATDPVGNFVDRTFAFHPLAVPASTFAPKTVASDAGADLRVAMLDGRTAASDASVVLQAGQSIVYDYGTQWVRVAAASVFDVAPTGAVLETVAADGGWVQMTPSPASAFPAAVQDQGGRKFRIRQVTGSSTLREARLGGLPVLGPVWQTAAGPYPVDQSMIIGVAPAGFEFQLSTTRTAITGPVSYAFAPGYTPPPGFSLTAEGKVSVPRGESFAARRYDLPIRATTDDYTSDRTFTFHPAGTAAAGVVPKTVATGDGADVRVALLDGRMAAADEAVTVTTGQTIVYTYDRWVLIQAAAFFDVGTSNLGLEVQAGDGSWVSLSTAPFSIYPAAHVDQVGRVFRLRQTTGSSSLREARLGGLPALGPVWGTSAGPYTVNQSTIVGYTPAGLSLPLGASKTALTASPVGYALAPAFTAPAGFAVSADGKLVVPAGESFPYGRVMPVVRATADDYTSDRTFVFNPASVRLNSIAPTSVLDKSGASVVVPLYDGATGTSATGVTLNAGESIIWTYPRFVQNVAAANVDGVNLGNLVFEVERAEGEWVVPSSVDSIGRRFRIRSTAAGTLVREYRLDGAGTFLSPAWVTAGGSRTVTETTIGTTSPATLSLQLQATNRSPYSNDPLRYELAPGSAPLPAGFAMTQTGLVTVPKASAFPVGTVNFAVRVWDSTGFFADLAFNFLPEVVAMTAQMPSSVAGPDGPDVFVPLYSGLNDVVVTIRAGQSVTWTFPRFVTPAAASFYVANTNLSFLALETPAQDGSWTLLHYANNPGATGVVGAYGRTYRLRNTSGVDIQVSSARLGGVPAQAPTWNTSNTNPYMVTQTVVGGLTTSAVSSTQLSVDLSANQVFSGATGLSYAAAPGAVLPAGFEVLPRGSLRVPVGESFTGGFAVIPVRVTDTRGFYSDRTFNFYPASVAASSLAPSSVAGADGADVFTTLYDGLVDRVVELAPNQSVTVTFPKFVNVTRYSAVTWRDVNMGGALTVELMRADGTWIPVTSNRFVISTVNGNRSVALSNELLQTAPYNVGRQFRVKNNTAAALTLGEYRIDQGPAYKPTFATTGGPWEVNQTQVLGATPAALSFQIGTRKTYPDSTDAFTYALAPGSKALPSNFGLSSSGLVVVPQGESFTHGSADFTVRATDSRGFYADQNLVFHASSVPASSVKPTSVTGPSGASVYAELYDGRTDRSVVLQPGEAVTVDFAQYVRIANRSSWFGTGYVATLVTERPNVDGSWSTLEQIVNDSQDGVWGDIAQRTSKSFRIRNAGTTGALLREQRLDQAPSLEPAWVTGTGPFGIDDDKVAGQSGLSMPLAATKQSPATGALTYALVAGQTVPEGFVVDPAGRIGVPAASDMPSGRVDLTVRASDGLGFYADQTLTFIPSAAVRAQSVPPAAVSGPNGEDLRVALYDDRGDTAYTLAAGQAVTFTWDRWVQVADVVKASPAPRTPGVLYAIETLAQDGSWRRIGSYAVPATGSISDTTAASGANRYGRTFRIVNTSGSPTAFSELRPDNGPGYGVSITTPTDQRLVDESTISGATKAGFDLQLAGKWSHPASKSLSWMLRGVTPIGFAVSGDGVVSVPRGSDFPFGRVIVPVQAVDDRGYTRDADYPFVPASVRAKGVIPQSVVGPNGEDLFVAMYDGRSDTTFTLGAGQSITYTFDRFVTVVDGTTAIQTHTANTYVIEVPNQNGGWTVAVGVQNGSQNTYNADYAASKIFRIRNALTGSNLFYNAPLDGAANFRPQITTSTTGRVVDENGIRGASPAAFTLQLAATDNYPAGGRITWSAYNPLPEGVTLSADGLITVPPGTAFPSGNVTVYARATNSRGFAGDAAFPFRPDSVRAATVSPVSVVGPGEKDLRIGLYDNAVNNYVADLATDHAVVYTYDRFVRVENFTQSTGGYATNTNYPNVELQVPNQFGGWSSAGYFYYNSSTAFGDYLNPNLTTSKVFRVVTRRPMSVAEFRLDGAPSYGLTIATSQAARTVNGAGIIGANPAGTSLQLAASTSNPAVKSVRWTLTGVMPTGFTLSESGLATVPTGPEFPFGVVNMPVRALDDQGFGATGNFQFQAASVRANTVAPDSVVGPNNEDLRIALYDGSASTFTLQAGQSITYTYDRFVQVSSVSPGSGYVGNSLIAGQINQLSLEVPNQYGGWTQVAVFWADSSSIYASSLPWADNTAKIFRVRNLGSQATRLSDFRLDNPPSYGLAIGTGTQLRYVDDTNGIDTIRDASPAGLGLQLAAQPGHPLSKSVTWSLTGVTPTGFTLGADGLLTVPALADFPFGLVTVPVQAKDDRGYTAFATYSFMANSVRARTVPPVSVAGPNGEDLATVLYDGGANTRFTLQPGASVTYTYDRYVTVADAGIDSGASAAYYLSGVANGSLRLEAPLQDGGWQTVAFFDTNSAGVAAAYISAQRASKVFRLRNVGTPAITLFDFRLDRAQSYGAAITTAVNNRIVGAEGLSIQLTAVSGHPDAAGFTWSLSGATPIGFTLSSAGFLTVPVGPDFPFGFVNMPVQAVDTKGFRATANFGFLASSVDARTIKPASVVGPGGEDLFAKLYDGDTSTAFDLQSGASVTFTFDRFVNVTDVSTAAGAYAASMSGTGGFLLEVPMQDGSWGASHRFAITDSTFTSSAVFNNVLNQSRIFRLRNTGAATTSLKEFRLDAPASYGLTWGQGGTFFVGDDRIASTNNGTTAPFTDGLTLIMQATSGYPGDPSVSYGWKPGFVPPEGFSLTNGGVLTVPAASVFPAGTVALPIRATSALGFHSLDRTFTFVPQSVRAATVAPASVLDPSGQSVYAGLYDDDVSTSSTNALTLAPGQSVTWTYPKWTHLLTTSSVVANASSTTLLVERQLPDGSWQTMETRAMSGGTSSGINLGTPYPSKVWRLRNVGQASAPLIEWRLDGAGSYAPVFGTTLSTRYVTPSTIVDAVGGGTPTANSTGLTMRLLGTVRSPGEGSLAWSWGNGFMPPEGFTLSADGLLTVTDREAFPFGLVQMPIKATDPRGFGVTRVTNFSPDPARANAVLRPAQTTVKSPTDADLFTMMIDGVTAAGSTLEAGQSITWTFSRYVYLQSAATGRNLSSQSWQLEVPNQIGGWTAVENQAGLLNGSDARIARTYRLRNVGASAITVGEYNIDGATQGSAPTPLGYGSDGQGVFFVGDYSGSAVTFQLRYSSGDPYRGGGLSYVAGTLPAGITVSSTGLVSVPSGKRYSVSDTFQVTATNALNRSSVTTFRLRDTREVGVVQFLGYLGWADGSYADSCHAYRNPAAPKVYNGATGDGVYRINPQGVVFDVYCDMTTDGGGWTQAFVLANGSIEQIYDQLSVMYVRAKQLRYLNRVGFRQDTGSGAVAGAKYAAICDLPNAGGGSSLASSLDSISWGPLPNVTTGASASSLGSFPPVNLCRWKVTDGSRGGGRGGYEDTSALLSMDPQATAYEVDYAIGIGQMETAPNVNGEDTVVWIR</sequence>
<dbReference type="Pfam" id="PF05345">
    <property type="entry name" value="He_PIG"/>
    <property type="match status" value="2"/>
</dbReference>
<evidence type="ECO:0000259" key="4">
    <source>
        <dbReference type="Pfam" id="PF00147"/>
    </source>
</evidence>
<evidence type="ECO:0000313" key="5">
    <source>
        <dbReference type="EMBL" id="GJD90897.1"/>
    </source>
</evidence>
<dbReference type="RefSeq" id="WP_238231054.1">
    <property type="nucleotide sequence ID" value="NZ_BPQO01000022.1"/>
</dbReference>
<dbReference type="InterPro" id="IPR002181">
    <property type="entry name" value="Fibrinogen_a/b/g_C_dom"/>
</dbReference>
<dbReference type="Proteomes" id="UP001055247">
    <property type="component" value="Unassembled WGS sequence"/>
</dbReference>
<evidence type="ECO:0000256" key="3">
    <source>
        <dbReference type="SAM" id="SignalP"/>
    </source>
</evidence>
<comment type="caution">
    <text evidence="5">The sequence shown here is derived from an EMBL/GenBank/DDBJ whole genome shotgun (WGS) entry which is preliminary data.</text>
</comment>
<name>A0AAV4ZRS4_9HYPH</name>
<dbReference type="InterPro" id="IPR036056">
    <property type="entry name" value="Fibrinogen-like_C"/>
</dbReference>
<dbReference type="Gene3D" id="3.90.215.10">
    <property type="entry name" value="Gamma Fibrinogen, chain A, domain 1"/>
    <property type="match status" value="1"/>
</dbReference>
<dbReference type="InterPro" id="IPR014716">
    <property type="entry name" value="Fibrinogen_a/b/g_C_1"/>
</dbReference>
<protein>
    <recommendedName>
        <fullName evidence="4">Fibrinogen C-terminal domain-containing protein</fullName>
    </recommendedName>
</protein>
<dbReference type="EMBL" id="BPQO01000022">
    <property type="protein sequence ID" value="GJD90897.1"/>
    <property type="molecule type" value="Genomic_DNA"/>
</dbReference>
<dbReference type="NCBIfam" id="NF040941">
    <property type="entry name" value="GGGWT_bact"/>
    <property type="match status" value="1"/>
</dbReference>
<dbReference type="Gene3D" id="2.60.40.10">
    <property type="entry name" value="Immunoglobulins"/>
    <property type="match status" value="2"/>
</dbReference>
<accession>A0AAV4ZRS4</accession>
<dbReference type="SUPFAM" id="SSF56496">
    <property type="entry name" value="Fibrinogen C-terminal domain-like"/>
    <property type="match status" value="1"/>
</dbReference>
<reference evidence="5" key="2">
    <citation type="submission" date="2021-08" db="EMBL/GenBank/DDBJ databases">
        <authorList>
            <person name="Tani A."/>
            <person name="Ola A."/>
            <person name="Ogura Y."/>
            <person name="Katsura K."/>
            <person name="Hayashi T."/>
        </authorList>
    </citation>
    <scope>NUCLEOTIDE SEQUENCE</scope>
    <source>
        <strain evidence="5">DSM 16372</strain>
    </source>
</reference>
<organism evidence="5 6">
    <name type="scientific">Methylobacterium hispanicum</name>
    <dbReference type="NCBI Taxonomy" id="270350"/>
    <lineage>
        <taxon>Bacteria</taxon>
        <taxon>Pseudomonadati</taxon>
        <taxon>Pseudomonadota</taxon>
        <taxon>Alphaproteobacteria</taxon>
        <taxon>Hyphomicrobiales</taxon>
        <taxon>Methylobacteriaceae</taxon>
        <taxon>Methylobacterium</taxon>
    </lineage>
</organism>
<gene>
    <name evidence="5" type="ORF">BHAOGJBA_4441</name>
</gene>
<keyword evidence="6" id="KW-1185">Reference proteome</keyword>
<evidence type="ECO:0000256" key="1">
    <source>
        <dbReference type="ARBA" id="ARBA00004498"/>
    </source>
</evidence>
<dbReference type="Pfam" id="PF00147">
    <property type="entry name" value="Fibrinogen_C"/>
    <property type="match status" value="1"/>
</dbReference>
<comment type="subcellular location">
    <subcellularLocation>
        <location evidence="1">Secreted</location>
        <location evidence="1">Extracellular space</location>
        <location evidence="1">Extracellular matrix</location>
    </subcellularLocation>
</comment>
<feature type="domain" description="Fibrinogen C-terminal" evidence="4">
    <location>
        <begin position="4865"/>
        <end position="4908"/>
    </location>
</feature>
<feature type="chain" id="PRO_5043349305" description="Fibrinogen C-terminal domain-containing protein" evidence="3">
    <location>
        <begin position="24"/>
        <end position="5054"/>
    </location>
</feature>
<evidence type="ECO:0000313" key="6">
    <source>
        <dbReference type="Proteomes" id="UP001055247"/>
    </source>
</evidence>
<keyword evidence="2" id="KW-0272">Extracellular matrix</keyword>
<keyword evidence="3" id="KW-0732">Signal</keyword>
<proteinExistence type="predicted"/>
<keyword evidence="2" id="KW-0964">Secreted</keyword>
<dbReference type="InterPro" id="IPR013783">
    <property type="entry name" value="Ig-like_fold"/>
</dbReference>
<feature type="signal peptide" evidence="3">
    <location>
        <begin position="1"/>
        <end position="23"/>
    </location>
</feature>
<reference evidence="5" key="1">
    <citation type="journal article" date="2016" name="Front. Microbiol.">
        <title>Genome Sequence of the Piezophilic, Mesophilic Sulfate-Reducing Bacterium Desulfovibrio indicus J2T.</title>
        <authorList>
            <person name="Cao J."/>
            <person name="Maignien L."/>
            <person name="Shao Z."/>
            <person name="Alain K."/>
            <person name="Jebbar M."/>
        </authorList>
    </citation>
    <scope>NUCLEOTIDE SEQUENCE</scope>
    <source>
        <strain evidence="5">DSM 16372</strain>
    </source>
</reference>
<evidence type="ECO:0000256" key="2">
    <source>
        <dbReference type="ARBA" id="ARBA00022530"/>
    </source>
</evidence>